<keyword evidence="3" id="KW-1185">Reference proteome</keyword>
<reference evidence="2 3" key="1">
    <citation type="submission" date="2018-10" db="EMBL/GenBank/DDBJ databases">
        <title>Lactobacillus sp. R7 and Lactobacillus sp. R19 isolated from fermented mustard green product of Taiwan.</title>
        <authorList>
            <person name="Lin S.-T."/>
        </authorList>
    </citation>
    <scope>NUCLEOTIDE SEQUENCE [LARGE SCALE GENOMIC DNA]</scope>
    <source>
        <strain evidence="2 3">BCRC 81127</strain>
    </source>
</reference>
<proteinExistence type="predicted"/>
<evidence type="ECO:0000313" key="3">
    <source>
        <dbReference type="Proteomes" id="UP000298021"/>
    </source>
</evidence>
<dbReference type="EMBL" id="RKLY01000007">
    <property type="protein sequence ID" value="TGD24105.1"/>
    <property type="molecule type" value="Genomic_DNA"/>
</dbReference>
<evidence type="ECO:0000313" key="2">
    <source>
        <dbReference type="EMBL" id="TGD24105.1"/>
    </source>
</evidence>
<evidence type="ECO:0000259" key="1">
    <source>
        <dbReference type="Pfam" id="PF06114"/>
    </source>
</evidence>
<gene>
    <name evidence="2" type="ORF">EGT49_03965</name>
</gene>
<comment type="caution">
    <text evidence="2">The sequence shown here is derived from an EMBL/GenBank/DDBJ whole genome shotgun (WGS) entry which is preliminary data.</text>
</comment>
<dbReference type="InterPro" id="IPR010359">
    <property type="entry name" value="IrrE_HExxH"/>
</dbReference>
<dbReference type="OrthoDB" id="2300474at2"/>
<dbReference type="Proteomes" id="UP000298021">
    <property type="component" value="Unassembled WGS sequence"/>
</dbReference>
<feature type="domain" description="IrrE N-terminal-like" evidence="1">
    <location>
        <begin position="35"/>
        <end position="121"/>
    </location>
</feature>
<organism evidence="2 3">
    <name type="scientific">Companilactobacillus suantsaicola</name>
    <dbReference type="NCBI Taxonomy" id="2487723"/>
    <lineage>
        <taxon>Bacteria</taxon>
        <taxon>Bacillati</taxon>
        <taxon>Bacillota</taxon>
        <taxon>Bacilli</taxon>
        <taxon>Lactobacillales</taxon>
        <taxon>Lactobacillaceae</taxon>
        <taxon>Companilactobacillus</taxon>
    </lineage>
</organism>
<sequence>MDNDVITYLMNIAFDNKIVINFFDNLDPDTPPGSDVETRRIAMNSRWHNKSEIPFQLAHELGHILSGQQSTKILYFTPYKYGMELEANEYAIKLLLPLYLADKDTMSVNIHNFMSYFNIPYHLEDIVIKETKSLLSRSESDFNV</sequence>
<dbReference type="Pfam" id="PF06114">
    <property type="entry name" value="Peptidase_M78"/>
    <property type="match status" value="1"/>
</dbReference>
<dbReference type="AlphaFoldDB" id="A0A4Z0JPW2"/>
<protein>
    <submittedName>
        <fullName evidence="2">ImmA/IrrE family metallo-endopeptidase</fullName>
    </submittedName>
</protein>
<name>A0A4Z0JPW2_9LACO</name>
<accession>A0A4Z0JPW2</accession>
<dbReference type="RefSeq" id="WP_135371718.1">
    <property type="nucleotide sequence ID" value="NZ_RKLY01000007.1"/>
</dbReference>